<gene>
    <name evidence="7" type="ORF">QJ522_13725</name>
</gene>
<dbReference type="InterPro" id="IPR035105">
    <property type="entry name" value="Deoxycytidylate_deaminase_dom"/>
</dbReference>
<keyword evidence="5" id="KW-0862">Zinc</keyword>
<dbReference type="RefSeq" id="WP_349245522.1">
    <property type="nucleotide sequence ID" value="NZ_JASCXX010000016.1"/>
</dbReference>
<dbReference type="InterPro" id="IPR016193">
    <property type="entry name" value="Cytidine_deaminase-like"/>
</dbReference>
<evidence type="ECO:0000256" key="5">
    <source>
        <dbReference type="ARBA" id="ARBA00022833"/>
    </source>
</evidence>
<dbReference type="PANTHER" id="PTHR11086:SF18">
    <property type="entry name" value="DEOXYCYTIDYLATE DEAMINASE"/>
    <property type="match status" value="1"/>
</dbReference>
<dbReference type="Gene3D" id="3.40.50.300">
    <property type="entry name" value="P-loop containing nucleotide triphosphate hydrolases"/>
    <property type="match status" value="1"/>
</dbReference>
<dbReference type="Proteomes" id="UP001431776">
    <property type="component" value="Unassembled WGS sequence"/>
</dbReference>
<dbReference type="InterPro" id="IPR015517">
    <property type="entry name" value="dCMP_deaminase-rel"/>
</dbReference>
<keyword evidence="3" id="KW-0479">Metal-binding</keyword>
<reference evidence="7" key="1">
    <citation type="submission" date="2023-05" db="EMBL/GenBank/DDBJ databases">
        <title>Anaerotaeda fermentans gen. nov., sp. nov., a novel anaerobic planctomycete of the new family within the order Sedimentisphaerales isolated from Taman Peninsula, Russia.</title>
        <authorList>
            <person name="Khomyakova M.A."/>
            <person name="Merkel A.Y."/>
            <person name="Slobodkin A.I."/>
        </authorList>
    </citation>
    <scope>NUCLEOTIDE SEQUENCE</scope>
    <source>
        <strain evidence="7">M17dextr</strain>
    </source>
</reference>
<feature type="domain" description="CMP/dCMP-type deaminase" evidence="6">
    <location>
        <begin position="213"/>
        <end position="391"/>
    </location>
</feature>
<accession>A0AAW6TWN0</accession>
<dbReference type="AlphaFoldDB" id="A0AAW6TWN0"/>
<dbReference type="GO" id="GO:0005737">
    <property type="term" value="C:cytoplasm"/>
    <property type="evidence" value="ECO:0007669"/>
    <property type="project" value="TreeGrafter"/>
</dbReference>
<evidence type="ECO:0000313" key="8">
    <source>
        <dbReference type="Proteomes" id="UP001431776"/>
    </source>
</evidence>
<keyword evidence="4" id="KW-0378">Hydrolase</keyword>
<dbReference type="NCBIfam" id="NF041025">
    <property type="entry name" value="antiphage_deaminase"/>
    <property type="match status" value="1"/>
</dbReference>
<comment type="cofactor">
    <cofactor evidence="1">
        <name>Zn(2+)</name>
        <dbReference type="ChEBI" id="CHEBI:29105"/>
    </cofactor>
</comment>
<dbReference type="GO" id="GO:0008270">
    <property type="term" value="F:zinc ion binding"/>
    <property type="evidence" value="ECO:0007669"/>
    <property type="project" value="InterPro"/>
</dbReference>
<dbReference type="PANTHER" id="PTHR11086">
    <property type="entry name" value="DEOXYCYTIDYLATE DEAMINASE-RELATED"/>
    <property type="match status" value="1"/>
</dbReference>
<sequence>MIGLVGAVGTQQNRVVEALTDRLKAFGYDAREIHVSQDVIDVLCADTPKSFLSEFNRISTYINRGNHARQSSADNSILALGVCSEISRNRELDEHGGTKPRHTIAYLVNSLKHPEEVRRLRRVYTDGFYLIGVYADEDVRRTYLTKDKGIDPERTDELIRRDEDEVEGHGQHTRDTFHLADFFIRLGDKEGVWKNSLWRILDLIFGNPYITPGFDEYAMFMAFASALRSADLSRQIGAVIARDNEIIATGANDCPRSGGGLYWPVYNPQTGEYADEEKGRDFKRGEDSNKKEQRKIVDEILQRLGPDFDQRKIEAALLKSRIGDLTEYGRVVHAEMEALLFCARNTVDARGATLYTTTFPCHNCAKHIIAAGIRRVVYVEPYPKSKALEFHDEAIAQGEASDTNLITFEPFVGIGPRKFFDLFSMRLSTGFELVRKDEKGAILTWQRNQGCARMQMVPWSYLDHETEAARRFAEYRGRLESNDGQTSR</sequence>
<evidence type="ECO:0000256" key="2">
    <source>
        <dbReference type="ARBA" id="ARBA00006576"/>
    </source>
</evidence>
<dbReference type="PROSITE" id="PS00903">
    <property type="entry name" value="CYT_DCMP_DEAMINASES_1"/>
    <property type="match status" value="1"/>
</dbReference>
<dbReference type="InterPro" id="IPR016192">
    <property type="entry name" value="APOBEC/CMP_deaminase_Zn-bd"/>
</dbReference>
<dbReference type="Pfam" id="PF00383">
    <property type="entry name" value="dCMP_cyt_deam_1"/>
    <property type="match status" value="1"/>
</dbReference>
<dbReference type="Gene3D" id="3.40.140.10">
    <property type="entry name" value="Cytidine Deaminase, domain 2"/>
    <property type="match status" value="1"/>
</dbReference>
<evidence type="ECO:0000259" key="6">
    <source>
        <dbReference type="PROSITE" id="PS51747"/>
    </source>
</evidence>
<comment type="similarity">
    <text evidence="2">Belongs to the cytidine and deoxycytidylate deaminase family.</text>
</comment>
<evidence type="ECO:0000256" key="1">
    <source>
        <dbReference type="ARBA" id="ARBA00001947"/>
    </source>
</evidence>
<keyword evidence="8" id="KW-1185">Reference proteome</keyword>
<comment type="caution">
    <text evidence="7">The sequence shown here is derived from an EMBL/GenBank/DDBJ whole genome shotgun (WGS) entry which is preliminary data.</text>
</comment>
<evidence type="ECO:0000256" key="3">
    <source>
        <dbReference type="ARBA" id="ARBA00022723"/>
    </source>
</evidence>
<dbReference type="CDD" id="cd01286">
    <property type="entry name" value="deoxycytidylate_deaminase"/>
    <property type="match status" value="1"/>
</dbReference>
<protein>
    <submittedName>
        <fullName evidence="7">Anti-phage dCTP deaminase</fullName>
    </submittedName>
</protein>
<name>A0AAW6TWN0_9BACT</name>
<dbReference type="InterPro" id="IPR002125">
    <property type="entry name" value="CMP_dCMP_dom"/>
</dbReference>
<evidence type="ECO:0000313" key="7">
    <source>
        <dbReference type="EMBL" id="MDI6450113.1"/>
    </source>
</evidence>
<dbReference type="InterPro" id="IPR027417">
    <property type="entry name" value="P-loop_NTPase"/>
</dbReference>
<dbReference type="GO" id="GO:0004132">
    <property type="term" value="F:dCMP deaminase activity"/>
    <property type="evidence" value="ECO:0007669"/>
    <property type="project" value="TreeGrafter"/>
</dbReference>
<dbReference type="SUPFAM" id="SSF53927">
    <property type="entry name" value="Cytidine deaminase-like"/>
    <property type="match status" value="1"/>
</dbReference>
<organism evidence="7 8">
    <name type="scientific">Anaerobaca lacustris</name>
    <dbReference type="NCBI Taxonomy" id="3044600"/>
    <lineage>
        <taxon>Bacteria</taxon>
        <taxon>Pseudomonadati</taxon>
        <taxon>Planctomycetota</taxon>
        <taxon>Phycisphaerae</taxon>
        <taxon>Sedimentisphaerales</taxon>
        <taxon>Anaerobacaceae</taxon>
        <taxon>Anaerobaca</taxon>
    </lineage>
</organism>
<dbReference type="EMBL" id="JASCXX010000016">
    <property type="protein sequence ID" value="MDI6450113.1"/>
    <property type="molecule type" value="Genomic_DNA"/>
</dbReference>
<proteinExistence type="inferred from homology"/>
<evidence type="ECO:0000256" key="4">
    <source>
        <dbReference type="ARBA" id="ARBA00022801"/>
    </source>
</evidence>
<dbReference type="PROSITE" id="PS51747">
    <property type="entry name" value="CYT_DCMP_DEAMINASES_2"/>
    <property type="match status" value="1"/>
</dbReference>